<name>A0ABU7F1Q5_9TELE</name>
<gene>
    <name evidence="1" type="ORF">CHARACLAT_006534</name>
</gene>
<comment type="caution">
    <text evidence="1">The sequence shown here is derived from an EMBL/GenBank/DDBJ whole genome shotgun (WGS) entry which is preliminary data.</text>
</comment>
<reference evidence="1 2" key="1">
    <citation type="submission" date="2021-06" db="EMBL/GenBank/DDBJ databases">
        <authorList>
            <person name="Palmer J.M."/>
        </authorList>
    </citation>
    <scope>NUCLEOTIDE SEQUENCE [LARGE SCALE GENOMIC DNA]</scope>
    <source>
        <strain evidence="1 2">CL_MEX2019</strain>
        <tissue evidence="1">Muscle</tissue>
    </source>
</reference>
<dbReference type="EMBL" id="JAHUTJ010074113">
    <property type="protein sequence ID" value="MED6293020.1"/>
    <property type="molecule type" value="Genomic_DNA"/>
</dbReference>
<proteinExistence type="predicted"/>
<keyword evidence="2" id="KW-1185">Reference proteome</keyword>
<evidence type="ECO:0000313" key="2">
    <source>
        <dbReference type="Proteomes" id="UP001352852"/>
    </source>
</evidence>
<evidence type="ECO:0000313" key="1">
    <source>
        <dbReference type="EMBL" id="MED6293020.1"/>
    </source>
</evidence>
<organism evidence="1 2">
    <name type="scientific">Characodon lateralis</name>
    <dbReference type="NCBI Taxonomy" id="208331"/>
    <lineage>
        <taxon>Eukaryota</taxon>
        <taxon>Metazoa</taxon>
        <taxon>Chordata</taxon>
        <taxon>Craniata</taxon>
        <taxon>Vertebrata</taxon>
        <taxon>Euteleostomi</taxon>
        <taxon>Actinopterygii</taxon>
        <taxon>Neopterygii</taxon>
        <taxon>Teleostei</taxon>
        <taxon>Neoteleostei</taxon>
        <taxon>Acanthomorphata</taxon>
        <taxon>Ovalentaria</taxon>
        <taxon>Atherinomorphae</taxon>
        <taxon>Cyprinodontiformes</taxon>
        <taxon>Goodeidae</taxon>
        <taxon>Characodon</taxon>
    </lineage>
</organism>
<sequence length="174" mass="18306">MQDCVRPAYWGASGIEVWGRRGTWSLACCGGLPPMLPSVALAQRQTEVVVRWMEQWSTSCTWTGVAGGLCTAWGGQSARPAYPAGACFSLMNKQTGAAAVGRMVGRAWRYAALLAFMSGEGGSGRQSGVWSGGVAACGVGCCVLFLDVGSPAFQLAERSRWSCAGWCFHPGLSL</sequence>
<dbReference type="Proteomes" id="UP001352852">
    <property type="component" value="Unassembled WGS sequence"/>
</dbReference>
<protein>
    <submittedName>
        <fullName evidence="1">Uncharacterized protein</fullName>
    </submittedName>
</protein>
<accession>A0ABU7F1Q5</accession>